<dbReference type="InterPro" id="IPR001519">
    <property type="entry name" value="Ferritin"/>
</dbReference>
<dbReference type="GO" id="GO:0004322">
    <property type="term" value="F:ferroxidase activity"/>
    <property type="evidence" value="ECO:0007669"/>
    <property type="project" value="UniProtKB-EC"/>
</dbReference>
<keyword evidence="6" id="KW-0560">Oxidoreductase</keyword>
<evidence type="ECO:0000256" key="3">
    <source>
        <dbReference type="ARBA" id="ARBA00022723"/>
    </source>
</evidence>
<name>D2A0M8_TRICA</name>
<dbReference type="InterPro" id="IPR009040">
    <property type="entry name" value="Ferritin-like_diiron"/>
</dbReference>
<dbReference type="GO" id="GO:0006879">
    <property type="term" value="P:intracellular iron ion homeostasis"/>
    <property type="evidence" value="ECO:0007669"/>
    <property type="project" value="UniProtKB-KW"/>
</dbReference>
<dbReference type="PANTHER" id="PTHR11431:SF75">
    <property type="entry name" value="FERRITIN"/>
    <property type="match status" value="1"/>
</dbReference>
<sequence length="242" mass="27767">MAFGKFFNTITRTLILPQIKSSSPLLQNRFINPHLRLYSSDKSKDKGGKKPNNRGNKSFRHNYSEEVEAAVNHQILSELNASMVYLSMFCYYGRTDIALPGCQSYFRAMYQEEQDHALEFIQYQLMRGGQVTLFPITVPEDGNWTDITIAIGVALGLERRVKEQLEELSKLAECHNDKQLVDLVDSKFMKEQNESICELGRLLTKAKRLVDTGGVGRHLFDQEILKFVAKRHPHVQLPFDNI</sequence>
<dbReference type="GO" id="GO:0005737">
    <property type="term" value="C:cytoplasm"/>
    <property type="evidence" value="ECO:0000318"/>
    <property type="project" value="GO_Central"/>
</dbReference>
<proteinExistence type="inferred from homology"/>
<evidence type="ECO:0000259" key="8">
    <source>
        <dbReference type="PROSITE" id="PS50905"/>
    </source>
</evidence>
<dbReference type="EC" id="1.16.3.1" evidence="6"/>
<evidence type="ECO:0000256" key="1">
    <source>
        <dbReference type="ARBA" id="ARBA00007513"/>
    </source>
</evidence>
<dbReference type="InterPro" id="IPR008331">
    <property type="entry name" value="Ferritin_DPS_dom"/>
</dbReference>
<evidence type="ECO:0000256" key="2">
    <source>
        <dbReference type="ARBA" id="ARBA00022434"/>
    </source>
</evidence>
<keyword evidence="4 5" id="KW-0408">Iron</keyword>
<dbReference type="eggNOG" id="KOG2332">
    <property type="taxonomic scope" value="Eukaryota"/>
</dbReference>
<keyword evidence="3 5" id="KW-0479">Metal-binding</keyword>
<dbReference type="Proteomes" id="UP000007266">
    <property type="component" value="Linkage group 4"/>
</dbReference>
<feature type="compositionally biased region" description="Basic and acidic residues" evidence="7">
    <location>
        <begin position="39"/>
        <end position="48"/>
    </location>
</feature>
<dbReference type="InterPro" id="IPR009078">
    <property type="entry name" value="Ferritin-like_SF"/>
</dbReference>
<feature type="binding site" evidence="5">
    <location>
        <position position="116"/>
    </location>
    <ligand>
        <name>Fe cation</name>
        <dbReference type="ChEBI" id="CHEBI:24875"/>
        <label>1</label>
    </ligand>
</feature>
<feature type="region of interest" description="Disordered" evidence="7">
    <location>
        <begin position="39"/>
        <end position="59"/>
    </location>
</feature>
<dbReference type="SUPFAM" id="SSF47240">
    <property type="entry name" value="Ferritin-like"/>
    <property type="match status" value="1"/>
</dbReference>
<feature type="compositionally biased region" description="Basic residues" evidence="7">
    <location>
        <begin position="49"/>
        <end position="59"/>
    </location>
</feature>
<protein>
    <recommendedName>
        <fullName evidence="6">Ferritin</fullName>
        <ecNumber evidence="6">1.16.3.1</ecNumber>
    </recommendedName>
</protein>
<dbReference type="CDD" id="cd01056">
    <property type="entry name" value="Euk_Ferritin"/>
    <property type="match status" value="1"/>
</dbReference>
<dbReference type="HOGENOM" id="CLU_1148531_0_0_1"/>
<gene>
    <name evidence="9" type="primary">AUGUSTUS-3.0.2_08237</name>
    <name evidence="9" type="ORF">TcasGA2_TC008237</name>
</gene>
<evidence type="ECO:0000256" key="5">
    <source>
        <dbReference type="PIRSR" id="PIRSR601519-1"/>
    </source>
</evidence>
<comment type="catalytic activity">
    <reaction evidence="6">
        <text>4 Fe(2+) + O2 + 4 H(+) = 4 Fe(3+) + 2 H2O</text>
        <dbReference type="Rhea" id="RHEA:11148"/>
        <dbReference type="ChEBI" id="CHEBI:15377"/>
        <dbReference type="ChEBI" id="CHEBI:15378"/>
        <dbReference type="ChEBI" id="CHEBI:15379"/>
        <dbReference type="ChEBI" id="CHEBI:29033"/>
        <dbReference type="ChEBI" id="CHEBI:29034"/>
        <dbReference type="EC" id="1.16.3.1"/>
    </reaction>
</comment>
<keyword evidence="2 6" id="KW-0409">Iron storage</keyword>
<organism evidence="9 10">
    <name type="scientific">Tribolium castaneum</name>
    <name type="common">Red flour beetle</name>
    <dbReference type="NCBI Taxonomy" id="7070"/>
    <lineage>
        <taxon>Eukaryota</taxon>
        <taxon>Metazoa</taxon>
        <taxon>Ecdysozoa</taxon>
        <taxon>Arthropoda</taxon>
        <taxon>Hexapoda</taxon>
        <taxon>Insecta</taxon>
        <taxon>Pterygota</taxon>
        <taxon>Neoptera</taxon>
        <taxon>Endopterygota</taxon>
        <taxon>Coleoptera</taxon>
        <taxon>Polyphaga</taxon>
        <taxon>Cucujiformia</taxon>
        <taxon>Tenebrionidae</taxon>
        <taxon>Tenebrionidae incertae sedis</taxon>
        <taxon>Tribolium</taxon>
    </lineage>
</organism>
<comment type="function">
    <text evidence="6">Stores iron in a soluble, non-toxic, readily available form. Important for iron homeostasis. Iron is taken up in the ferrous form and deposited as ferric hydroxides after oxidation.</text>
</comment>
<accession>D2A0M8</accession>
<evidence type="ECO:0000313" key="9">
    <source>
        <dbReference type="EMBL" id="EFA02532.1"/>
    </source>
</evidence>
<evidence type="ECO:0000313" key="10">
    <source>
        <dbReference type="Proteomes" id="UP000007266"/>
    </source>
</evidence>
<dbReference type="Gene3D" id="1.20.1260.10">
    <property type="match status" value="1"/>
</dbReference>
<evidence type="ECO:0000256" key="6">
    <source>
        <dbReference type="RuleBase" id="RU361145"/>
    </source>
</evidence>
<dbReference type="AlphaFoldDB" id="D2A0M8"/>
<dbReference type="GO" id="GO:0008198">
    <property type="term" value="F:ferrous iron binding"/>
    <property type="evidence" value="ECO:0000318"/>
    <property type="project" value="GO_Central"/>
</dbReference>
<dbReference type="PROSITE" id="PS50905">
    <property type="entry name" value="FERRITIN_LIKE"/>
    <property type="match status" value="1"/>
</dbReference>
<keyword evidence="10" id="KW-1185">Reference proteome</keyword>
<dbReference type="PhylomeDB" id="D2A0M8"/>
<dbReference type="Pfam" id="PF00210">
    <property type="entry name" value="Ferritin"/>
    <property type="match status" value="1"/>
</dbReference>
<feature type="binding site" evidence="5">
    <location>
        <position position="192"/>
    </location>
    <ligand>
        <name>Fe cation</name>
        <dbReference type="ChEBI" id="CHEBI:24875"/>
        <label>1</label>
    </ligand>
</feature>
<dbReference type="GO" id="GO:0006826">
    <property type="term" value="P:iron ion transport"/>
    <property type="evidence" value="ECO:0007669"/>
    <property type="project" value="InterPro"/>
</dbReference>
<dbReference type="GO" id="GO:0008199">
    <property type="term" value="F:ferric iron binding"/>
    <property type="evidence" value="ECO:0000318"/>
    <property type="project" value="GO_Central"/>
</dbReference>
<reference evidence="9 10" key="2">
    <citation type="journal article" date="2010" name="Nucleic Acids Res.">
        <title>BeetleBase in 2010: revisions to provide comprehensive genomic information for Tribolium castaneum.</title>
        <authorList>
            <person name="Kim H.S."/>
            <person name="Murphy T."/>
            <person name="Xia J."/>
            <person name="Caragea D."/>
            <person name="Park Y."/>
            <person name="Beeman R.W."/>
            <person name="Lorenzen M.D."/>
            <person name="Butcher S."/>
            <person name="Manak J.R."/>
            <person name="Brown S.J."/>
        </authorList>
    </citation>
    <scope>GENOME REANNOTATION</scope>
    <source>
        <strain evidence="9 10">Georgia GA2</strain>
    </source>
</reference>
<evidence type="ECO:0000256" key="4">
    <source>
        <dbReference type="ARBA" id="ARBA00023004"/>
    </source>
</evidence>
<feature type="binding site" evidence="5">
    <location>
        <position position="78"/>
    </location>
    <ligand>
        <name>Fe cation</name>
        <dbReference type="ChEBI" id="CHEBI:24875"/>
        <label>1</label>
    </ligand>
</feature>
<feature type="binding site" evidence="5">
    <location>
        <position position="158"/>
    </location>
    <ligand>
        <name>Fe cation</name>
        <dbReference type="ChEBI" id="CHEBI:24875"/>
        <label>1</label>
    </ligand>
</feature>
<dbReference type="STRING" id="7070.D2A0M8"/>
<comment type="similarity">
    <text evidence="1 6">Belongs to the ferritin family.</text>
</comment>
<evidence type="ECO:0000256" key="7">
    <source>
        <dbReference type="SAM" id="MobiDB-lite"/>
    </source>
</evidence>
<dbReference type="OrthoDB" id="186462at2759"/>
<reference evidence="9 10" key="1">
    <citation type="journal article" date="2008" name="Nature">
        <title>The genome of the model beetle and pest Tribolium castaneum.</title>
        <authorList>
            <consortium name="Tribolium Genome Sequencing Consortium"/>
            <person name="Richards S."/>
            <person name="Gibbs R.A."/>
            <person name="Weinstock G.M."/>
            <person name="Brown S.J."/>
            <person name="Denell R."/>
            <person name="Beeman R.W."/>
            <person name="Gibbs R."/>
            <person name="Beeman R.W."/>
            <person name="Brown S.J."/>
            <person name="Bucher G."/>
            <person name="Friedrich M."/>
            <person name="Grimmelikhuijzen C.J."/>
            <person name="Klingler M."/>
            <person name="Lorenzen M."/>
            <person name="Richards S."/>
            <person name="Roth S."/>
            <person name="Schroder R."/>
            <person name="Tautz D."/>
            <person name="Zdobnov E.M."/>
            <person name="Muzny D."/>
            <person name="Gibbs R.A."/>
            <person name="Weinstock G.M."/>
            <person name="Attaway T."/>
            <person name="Bell S."/>
            <person name="Buhay C.J."/>
            <person name="Chandrabose M.N."/>
            <person name="Chavez D."/>
            <person name="Clerk-Blankenburg K.P."/>
            <person name="Cree A."/>
            <person name="Dao M."/>
            <person name="Davis C."/>
            <person name="Chacko J."/>
            <person name="Dinh H."/>
            <person name="Dugan-Rocha S."/>
            <person name="Fowler G."/>
            <person name="Garner T.T."/>
            <person name="Garnes J."/>
            <person name="Gnirke A."/>
            <person name="Hawes A."/>
            <person name="Hernandez J."/>
            <person name="Hines S."/>
            <person name="Holder M."/>
            <person name="Hume J."/>
            <person name="Jhangiani S.N."/>
            <person name="Joshi V."/>
            <person name="Khan Z.M."/>
            <person name="Jackson L."/>
            <person name="Kovar C."/>
            <person name="Kowis A."/>
            <person name="Lee S."/>
            <person name="Lewis L.R."/>
            <person name="Margolis J."/>
            <person name="Morgan M."/>
            <person name="Nazareth L.V."/>
            <person name="Nguyen N."/>
            <person name="Okwuonu G."/>
            <person name="Parker D."/>
            <person name="Richards S."/>
            <person name="Ruiz S.J."/>
            <person name="Santibanez J."/>
            <person name="Savard J."/>
            <person name="Scherer S.E."/>
            <person name="Schneider B."/>
            <person name="Sodergren E."/>
            <person name="Tautz D."/>
            <person name="Vattahil S."/>
            <person name="Villasana D."/>
            <person name="White C.S."/>
            <person name="Wright R."/>
            <person name="Park Y."/>
            <person name="Beeman R.W."/>
            <person name="Lord J."/>
            <person name="Oppert B."/>
            <person name="Lorenzen M."/>
            <person name="Brown S."/>
            <person name="Wang L."/>
            <person name="Savard J."/>
            <person name="Tautz D."/>
            <person name="Richards S."/>
            <person name="Weinstock G."/>
            <person name="Gibbs R.A."/>
            <person name="Liu Y."/>
            <person name="Worley K."/>
            <person name="Weinstock G."/>
            <person name="Elsik C.G."/>
            <person name="Reese J.T."/>
            <person name="Elhaik E."/>
            <person name="Landan G."/>
            <person name="Graur D."/>
            <person name="Arensburger P."/>
            <person name="Atkinson P."/>
            <person name="Beeman R.W."/>
            <person name="Beidler J."/>
            <person name="Brown S.J."/>
            <person name="Demuth J.P."/>
            <person name="Drury D.W."/>
            <person name="Du Y.Z."/>
            <person name="Fujiwara H."/>
            <person name="Lorenzen M."/>
            <person name="Maselli V."/>
            <person name="Osanai M."/>
            <person name="Park Y."/>
            <person name="Robertson H.M."/>
            <person name="Tu Z."/>
            <person name="Wang J.J."/>
            <person name="Wang S."/>
            <person name="Richards S."/>
            <person name="Song H."/>
            <person name="Zhang L."/>
            <person name="Sodergren E."/>
            <person name="Werner D."/>
            <person name="Stanke M."/>
            <person name="Morgenstern B."/>
            <person name="Solovyev V."/>
            <person name="Kosarev P."/>
            <person name="Brown G."/>
            <person name="Chen H.C."/>
            <person name="Ermolaeva O."/>
            <person name="Hlavina W."/>
            <person name="Kapustin Y."/>
            <person name="Kiryutin B."/>
            <person name="Kitts P."/>
            <person name="Maglott D."/>
            <person name="Pruitt K."/>
            <person name="Sapojnikov V."/>
            <person name="Souvorov A."/>
            <person name="Mackey A.J."/>
            <person name="Waterhouse R.M."/>
            <person name="Wyder S."/>
            <person name="Zdobnov E.M."/>
            <person name="Zdobnov E.M."/>
            <person name="Wyder S."/>
            <person name="Kriventseva E.V."/>
            <person name="Kadowaki T."/>
            <person name="Bork P."/>
            <person name="Aranda M."/>
            <person name="Bao R."/>
            <person name="Beermann A."/>
            <person name="Berns N."/>
            <person name="Bolognesi R."/>
            <person name="Bonneton F."/>
            <person name="Bopp D."/>
            <person name="Brown S.J."/>
            <person name="Bucher G."/>
            <person name="Butts T."/>
            <person name="Chaumot A."/>
            <person name="Denell R.E."/>
            <person name="Ferrier D.E."/>
            <person name="Friedrich M."/>
            <person name="Gordon C.M."/>
            <person name="Jindra M."/>
            <person name="Klingler M."/>
            <person name="Lan Q."/>
            <person name="Lattorff H.M."/>
            <person name="Laudet V."/>
            <person name="von Levetsow C."/>
            <person name="Liu Z."/>
            <person name="Lutz R."/>
            <person name="Lynch J.A."/>
            <person name="da Fonseca R.N."/>
            <person name="Posnien N."/>
            <person name="Reuter R."/>
            <person name="Roth S."/>
            <person name="Savard J."/>
            <person name="Schinko J.B."/>
            <person name="Schmitt C."/>
            <person name="Schoppmeier M."/>
            <person name="Schroder R."/>
            <person name="Shippy T.D."/>
            <person name="Simonnet F."/>
            <person name="Marques-Souza H."/>
            <person name="Tautz D."/>
            <person name="Tomoyasu Y."/>
            <person name="Trauner J."/>
            <person name="Van der Zee M."/>
            <person name="Vervoort M."/>
            <person name="Wittkopp N."/>
            <person name="Wimmer E.A."/>
            <person name="Yang X."/>
            <person name="Jones A.K."/>
            <person name="Sattelle D.B."/>
            <person name="Ebert P.R."/>
            <person name="Nelson D."/>
            <person name="Scott J.G."/>
            <person name="Beeman R.W."/>
            <person name="Muthukrishnan S."/>
            <person name="Kramer K.J."/>
            <person name="Arakane Y."/>
            <person name="Beeman R.W."/>
            <person name="Zhu Q."/>
            <person name="Hogenkamp D."/>
            <person name="Dixit R."/>
            <person name="Oppert B."/>
            <person name="Jiang H."/>
            <person name="Zou Z."/>
            <person name="Marshall J."/>
            <person name="Elpidina E."/>
            <person name="Vinokurov K."/>
            <person name="Oppert C."/>
            <person name="Zou Z."/>
            <person name="Evans J."/>
            <person name="Lu Z."/>
            <person name="Zhao P."/>
            <person name="Sumathipala N."/>
            <person name="Altincicek B."/>
            <person name="Vilcinskas A."/>
            <person name="Williams M."/>
            <person name="Hultmark D."/>
            <person name="Hetru C."/>
            <person name="Jiang H."/>
            <person name="Grimmelikhuijzen C.J."/>
            <person name="Hauser F."/>
            <person name="Cazzamali G."/>
            <person name="Williamson M."/>
            <person name="Park Y."/>
            <person name="Li B."/>
            <person name="Tanaka Y."/>
            <person name="Predel R."/>
            <person name="Neupert S."/>
            <person name="Schachtner J."/>
            <person name="Verleyen P."/>
            <person name="Raible F."/>
            <person name="Bork P."/>
            <person name="Friedrich M."/>
            <person name="Walden K.K."/>
            <person name="Robertson H.M."/>
            <person name="Angeli S."/>
            <person name="Foret S."/>
            <person name="Bucher G."/>
            <person name="Schuetz S."/>
            <person name="Maleszka R."/>
            <person name="Wimmer E.A."/>
            <person name="Beeman R.W."/>
            <person name="Lorenzen M."/>
            <person name="Tomoyasu Y."/>
            <person name="Miller S.C."/>
            <person name="Grossmann D."/>
            <person name="Bucher G."/>
        </authorList>
    </citation>
    <scope>NUCLEOTIDE SEQUENCE [LARGE SCALE GENOMIC DNA]</scope>
    <source>
        <strain evidence="9 10">Georgia GA2</strain>
    </source>
</reference>
<dbReference type="InterPro" id="IPR012347">
    <property type="entry name" value="Ferritin-like"/>
</dbReference>
<dbReference type="KEGG" id="tca:656181"/>
<dbReference type="EMBL" id="KQ971338">
    <property type="protein sequence ID" value="EFA02532.1"/>
    <property type="molecule type" value="Genomic_DNA"/>
</dbReference>
<feature type="binding site" evidence="5">
    <location>
        <position position="113"/>
    </location>
    <ligand>
        <name>Fe cation</name>
        <dbReference type="ChEBI" id="CHEBI:24875"/>
        <label>1</label>
    </ligand>
</feature>
<dbReference type="OMA" id="WAVECAF"/>
<dbReference type="InParanoid" id="D2A0M8"/>
<feature type="domain" description="Ferritin-like diiron" evidence="8">
    <location>
        <begin position="61"/>
        <end position="210"/>
    </location>
</feature>
<dbReference type="PANTHER" id="PTHR11431">
    <property type="entry name" value="FERRITIN"/>
    <property type="match status" value="1"/>
</dbReference>